<dbReference type="AlphaFoldDB" id="A0A921KDD9"/>
<comment type="caution">
    <text evidence="1">The sequence shown here is derived from an EMBL/GenBank/DDBJ whole genome shotgun (WGS) entry which is preliminary data.</text>
</comment>
<accession>A0A921KDD9</accession>
<dbReference type="EMBL" id="DYWT01000200">
    <property type="protein sequence ID" value="HJF32575.1"/>
    <property type="molecule type" value="Genomic_DNA"/>
</dbReference>
<dbReference type="Proteomes" id="UP000698173">
    <property type="component" value="Unassembled WGS sequence"/>
</dbReference>
<dbReference type="InterPro" id="IPR025072">
    <property type="entry name" value="Fur_reg_FbpA"/>
</dbReference>
<gene>
    <name evidence="1" type="primary">fbpA</name>
    <name evidence="1" type="ORF">K8V56_12480</name>
</gene>
<reference evidence="1" key="2">
    <citation type="submission" date="2021-09" db="EMBL/GenBank/DDBJ databases">
        <authorList>
            <person name="Gilroy R."/>
        </authorList>
    </citation>
    <scope>NUCLEOTIDE SEQUENCE</scope>
    <source>
        <strain evidence="1">CHK171-7178</strain>
    </source>
</reference>
<proteinExistence type="predicted"/>
<reference evidence="1" key="1">
    <citation type="journal article" date="2021" name="PeerJ">
        <title>Extensive microbial diversity within the chicken gut microbiome revealed by metagenomics and culture.</title>
        <authorList>
            <person name="Gilroy R."/>
            <person name="Ravi A."/>
            <person name="Getino M."/>
            <person name="Pursley I."/>
            <person name="Horton D.L."/>
            <person name="Alikhan N.F."/>
            <person name="Baker D."/>
            <person name="Gharbi K."/>
            <person name="Hall N."/>
            <person name="Watson M."/>
            <person name="Adriaenssens E.M."/>
            <person name="Foster-Nyarko E."/>
            <person name="Jarju S."/>
            <person name="Secka A."/>
            <person name="Antonio M."/>
            <person name="Oren A."/>
            <person name="Chaudhuri R.R."/>
            <person name="La Ragione R."/>
            <person name="Hildebrand F."/>
            <person name="Pallen M.J."/>
        </authorList>
    </citation>
    <scope>NUCLEOTIDE SEQUENCE</scope>
    <source>
        <strain evidence="1">CHK171-7178</strain>
    </source>
</reference>
<evidence type="ECO:0000313" key="1">
    <source>
        <dbReference type="EMBL" id="HJF32575.1"/>
    </source>
</evidence>
<organism evidence="1 2">
    <name type="scientific">Sporosarcina psychrophila</name>
    <name type="common">Bacillus psychrophilus</name>
    <dbReference type="NCBI Taxonomy" id="1476"/>
    <lineage>
        <taxon>Bacteria</taxon>
        <taxon>Bacillati</taxon>
        <taxon>Bacillota</taxon>
        <taxon>Bacilli</taxon>
        <taxon>Bacillales</taxon>
        <taxon>Caryophanaceae</taxon>
        <taxon>Sporosarcina</taxon>
    </lineage>
</organism>
<name>A0A921KDD9_SPOPS</name>
<dbReference type="Pfam" id="PF13076">
    <property type="entry name" value="Fur_reg_FbpA"/>
    <property type="match status" value="1"/>
</dbReference>
<sequence>MRRIEETQMDLKREEIIQRLVKKGVFKLHGKQLYELPLYALMKAYIVRTE</sequence>
<evidence type="ECO:0000313" key="2">
    <source>
        <dbReference type="Proteomes" id="UP000698173"/>
    </source>
</evidence>
<protein>
    <submittedName>
        <fullName evidence="1">Fur-regulated basic protein FbpA</fullName>
    </submittedName>
</protein>